<evidence type="ECO:0000259" key="17">
    <source>
        <dbReference type="Pfam" id="PF02706"/>
    </source>
</evidence>
<feature type="domain" description="Tyrosine-protein kinase G-rich" evidence="19">
    <location>
        <begin position="439"/>
        <end position="514"/>
    </location>
</feature>
<dbReference type="PANTHER" id="PTHR32309:SF13">
    <property type="entry name" value="FERRIC ENTEROBACTIN TRANSPORT PROTEIN FEPE"/>
    <property type="match status" value="1"/>
</dbReference>
<feature type="domain" description="AAA" evidence="18">
    <location>
        <begin position="581"/>
        <end position="712"/>
    </location>
</feature>
<evidence type="ECO:0000256" key="11">
    <source>
        <dbReference type="ARBA" id="ARBA00022840"/>
    </source>
</evidence>
<evidence type="ECO:0000256" key="2">
    <source>
        <dbReference type="ARBA" id="ARBA00007316"/>
    </source>
</evidence>
<evidence type="ECO:0000256" key="14">
    <source>
        <dbReference type="ARBA" id="ARBA00023137"/>
    </source>
</evidence>
<keyword evidence="10" id="KW-0418">Kinase</keyword>
<dbReference type="InterPro" id="IPR032807">
    <property type="entry name" value="GNVR"/>
</dbReference>
<evidence type="ECO:0000256" key="15">
    <source>
        <dbReference type="ARBA" id="ARBA00051245"/>
    </source>
</evidence>
<evidence type="ECO:0000256" key="3">
    <source>
        <dbReference type="ARBA" id="ARBA00008883"/>
    </source>
</evidence>
<keyword evidence="6" id="KW-0997">Cell inner membrane</keyword>
<comment type="similarity">
    <text evidence="2">Belongs to the CpsD/CapB family.</text>
</comment>
<comment type="catalytic activity">
    <reaction evidence="15">
        <text>L-tyrosyl-[protein] + ATP = O-phospho-L-tyrosyl-[protein] + ADP + H(+)</text>
        <dbReference type="Rhea" id="RHEA:10596"/>
        <dbReference type="Rhea" id="RHEA-COMP:10136"/>
        <dbReference type="Rhea" id="RHEA-COMP:20101"/>
        <dbReference type="ChEBI" id="CHEBI:15378"/>
        <dbReference type="ChEBI" id="CHEBI:30616"/>
        <dbReference type="ChEBI" id="CHEBI:46858"/>
        <dbReference type="ChEBI" id="CHEBI:61978"/>
        <dbReference type="ChEBI" id="CHEBI:456216"/>
        <dbReference type="EC" id="2.7.10.2"/>
    </reaction>
</comment>
<dbReference type="Pfam" id="PF02706">
    <property type="entry name" value="Wzz"/>
    <property type="match status" value="1"/>
</dbReference>
<dbReference type="CDD" id="cd05387">
    <property type="entry name" value="BY-kinase"/>
    <property type="match status" value="1"/>
</dbReference>
<evidence type="ECO:0000256" key="13">
    <source>
        <dbReference type="ARBA" id="ARBA00023136"/>
    </source>
</evidence>
<evidence type="ECO:0000256" key="8">
    <source>
        <dbReference type="ARBA" id="ARBA00022692"/>
    </source>
</evidence>
<comment type="similarity">
    <text evidence="3">Belongs to the etk/wzc family.</text>
</comment>
<dbReference type="InterPro" id="IPR025669">
    <property type="entry name" value="AAA_dom"/>
</dbReference>
<dbReference type="Pfam" id="PF13614">
    <property type="entry name" value="AAA_31"/>
    <property type="match status" value="1"/>
</dbReference>
<dbReference type="Gene3D" id="3.40.50.300">
    <property type="entry name" value="P-loop containing nucleotide triphosphate hydrolases"/>
    <property type="match status" value="1"/>
</dbReference>
<evidence type="ECO:0000256" key="5">
    <source>
        <dbReference type="ARBA" id="ARBA00022475"/>
    </source>
</evidence>
<evidence type="ECO:0000256" key="4">
    <source>
        <dbReference type="ARBA" id="ARBA00011903"/>
    </source>
</evidence>
<dbReference type="PANTHER" id="PTHR32309">
    <property type="entry name" value="TYROSINE-PROTEIN KINASE"/>
    <property type="match status" value="1"/>
</dbReference>
<dbReference type="InterPro" id="IPR003856">
    <property type="entry name" value="LPS_length_determ_N"/>
</dbReference>
<dbReference type="Pfam" id="PF13807">
    <property type="entry name" value="GNVR"/>
    <property type="match status" value="1"/>
</dbReference>
<keyword evidence="9" id="KW-0547">Nucleotide-binding</keyword>
<dbReference type="InterPro" id="IPR027417">
    <property type="entry name" value="P-loop_NTPase"/>
</dbReference>
<evidence type="ECO:0000256" key="9">
    <source>
        <dbReference type="ARBA" id="ARBA00022741"/>
    </source>
</evidence>
<dbReference type="Proteomes" id="UP001597012">
    <property type="component" value="Unassembled WGS sequence"/>
</dbReference>
<dbReference type="SUPFAM" id="SSF52540">
    <property type="entry name" value="P-loop containing nucleoside triphosphate hydrolases"/>
    <property type="match status" value="1"/>
</dbReference>
<evidence type="ECO:0000256" key="1">
    <source>
        <dbReference type="ARBA" id="ARBA00004429"/>
    </source>
</evidence>
<protein>
    <recommendedName>
        <fullName evidence="4">non-specific protein-tyrosine kinase</fullName>
        <ecNumber evidence="4">2.7.10.2</ecNumber>
    </recommendedName>
</protein>
<feature type="transmembrane region" description="Helical" evidence="16">
    <location>
        <begin position="29"/>
        <end position="47"/>
    </location>
</feature>
<dbReference type="EC" id="2.7.10.2" evidence="4"/>
<keyword evidence="11" id="KW-0067">ATP-binding</keyword>
<comment type="caution">
    <text evidence="20">The sequence shown here is derived from an EMBL/GenBank/DDBJ whole genome shotgun (WGS) entry which is preliminary data.</text>
</comment>
<organism evidence="20 21">
    <name type="scientific">Maribacter chungangensis</name>
    <dbReference type="NCBI Taxonomy" id="1069117"/>
    <lineage>
        <taxon>Bacteria</taxon>
        <taxon>Pseudomonadati</taxon>
        <taxon>Bacteroidota</taxon>
        <taxon>Flavobacteriia</taxon>
        <taxon>Flavobacteriales</taxon>
        <taxon>Flavobacteriaceae</taxon>
        <taxon>Maribacter</taxon>
    </lineage>
</organism>
<accession>A0ABW3B1E0</accession>
<dbReference type="NCBIfam" id="TIGR01007">
    <property type="entry name" value="eps_fam"/>
    <property type="match status" value="1"/>
</dbReference>
<dbReference type="InterPro" id="IPR050445">
    <property type="entry name" value="Bact_polysacc_biosynth/exp"/>
</dbReference>
<sequence>MKETPYILDFKEDDEPIAFRELVVKYLKHWPWFLVSCVLFLALGYAYEKYAPKIYTTEAKIKILDNSQEAKVIPKDVPIGNQNLKLNLENHIEVLKSNQLLNKVVNELDLDVSYYEFRNFSFQSIAHSPFVVTKSIKEDQLEKPLAFEIRLSTAGYHITDETGKKFVVPYEVSAASLKDILPFTISISETMNVLMFKDKKYKVVLHPKRHAAAYLAEDLKIATSEKQSDVLTLSIKGQSTNLSESILNTIVKNFDDDGIKDKQLITRRTLEIVDARFNSLSQELDSIEAGKEGYKIAEDLSYIQTDAGASLQRKSETETELLKLETQISLLGLLDRTVSNEAEYNLLPADIGLANSALNAMVEKYNELARERQKLGSSLQPGHPKLVNLSERLEFSKQNILSTVKVYKSQLAISRRQLDKQKNKADLSYAELPEKERVLRSIERQQAIKENLYLLLLKKREEAAIDYASTSSSVKVIDYAISSIKPFWPKKALVYPLFLALGLMLPFMFVLLRSSFDTKLHDRAEIERLNPEIPTLIEIPLFKAEKSFAKVPVGSSLSEAFRILSVNTDHLLGMQETDIGKVICVTSAIKREGKTLLATNLSLAYASMGKRVLLVGADLRNPQVHSYTALDKNVPGLSNYLKDQWFSFYDGIQSGFENYPSHNIYLSGKIPNSAPALLSHKRFAEFIDKAKQEYDYVILDTAPTMLVTDTLLISKYADATLFVVRSGLTDKKLLQFSKELFKNKKLKNMAYVLNGVGKTKNGNYNYGYAYGYDNHEYSS</sequence>
<keyword evidence="14" id="KW-0829">Tyrosine-protein kinase</keyword>
<proteinExistence type="inferred from homology"/>
<dbReference type="RefSeq" id="WP_379933270.1">
    <property type="nucleotide sequence ID" value="NZ_JBHTHY010000004.1"/>
</dbReference>
<evidence type="ECO:0000256" key="7">
    <source>
        <dbReference type="ARBA" id="ARBA00022679"/>
    </source>
</evidence>
<feature type="transmembrane region" description="Helical" evidence="16">
    <location>
        <begin position="492"/>
        <end position="512"/>
    </location>
</feature>
<keyword evidence="7" id="KW-0808">Transferase</keyword>
<reference evidence="21" key="1">
    <citation type="journal article" date="2019" name="Int. J. Syst. Evol. Microbiol.">
        <title>The Global Catalogue of Microorganisms (GCM) 10K type strain sequencing project: providing services to taxonomists for standard genome sequencing and annotation.</title>
        <authorList>
            <consortium name="The Broad Institute Genomics Platform"/>
            <consortium name="The Broad Institute Genome Sequencing Center for Infectious Disease"/>
            <person name="Wu L."/>
            <person name="Ma J."/>
        </authorList>
    </citation>
    <scope>NUCLEOTIDE SEQUENCE [LARGE SCALE GENOMIC DNA]</scope>
    <source>
        <strain evidence="21">CCUG 61948</strain>
    </source>
</reference>
<keyword evidence="12 16" id="KW-1133">Transmembrane helix</keyword>
<evidence type="ECO:0000313" key="21">
    <source>
        <dbReference type="Proteomes" id="UP001597012"/>
    </source>
</evidence>
<gene>
    <name evidence="20" type="ORF">ACFQZJ_06695</name>
</gene>
<evidence type="ECO:0000259" key="18">
    <source>
        <dbReference type="Pfam" id="PF13614"/>
    </source>
</evidence>
<keyword evidence="21" id="KW-1185">Reference proteome</keyword>
<keyword evidence="13 16" id="KW-0472">Membrane</keyword>
<evidence type="ECO:0000256" key="16">
    <source>
        <dbReference type="SAM" id="Phobius"/>
    </source>
</evidence>
<comment type="subcellular location">
    <subcellularLocation>
        <location evidence="1">Cell inner membrane</location>
        <topology evidence="1">Multi-pass membrane protein</topology>
    </subcellularLocation>
</comment>
<evidence type="ECO:0000256" key="12">
    <source>
        <dbReference type="ARBA" id="ARBA00022989"/>
    </source>
</evidence>
<feature type="domain" description="Polysaccharide chain length determinant N-terminal" evidence="17">
    <location>
        <begin position="17"/>
        <end position="108"/>
    </location>
</feature>
<dbReference type="InterPro" id="IPR005702">
    <property type="entry name" value="Wzc-like_C"/>
</dbReference>
<evidence type="ECO:0000259" key="19">
    <source>
        <dbReference type="Pfam" id="PF13807"/>
    </source>
</evidence>
<keyword evidence="8 16" id="KW-0812">Transmembrane</keyword>
<evidence type="ECO:0000256" key="6">
    <source>
        <dbReference type="ARBA" id="ARBA00022519"/>
    </source>
</evidence>
<evidence type="ECO:0000256" key="10">
    <source>
        <dbReference type="ARBA" id="ARBA00022777"/>
    </source>
</evidence>
<keyword evidence="5" id="KW-1003">Cell membrane</keyword>
<dbReference type="EMBL" id="JBHTHY010000004">
    <property type="protein sequence ID" value="MFD0797141.1"/>
    <property type="molecule type" value="Genomic_DNA"/>
</dbReference>
<name>A0ABW3B1E0_9FLAO</name>
<evidence type="ECO:0000313" key="20">
    <source>
        <dbReference type="EMBL" id="MFD0797141.1"/>
    </source>
</evidence>